<dbReference type="Pfam" id="PF02201">
    <property type="entry name" value="SWIB"/>
    <property type="match status" value="1"/>
</dbReference>
<evidence type="ECO:0000313" key="3">
    <source>
        <dbReference type="EMBL" id="SHN27780.1"/>
    </source>
</evidence>
<keyword evidence="4" id="KW-1185">Reference proteome</keyword>
<evidence type="ECO:0000256" key="1">
    <source>
        <dbReference type="SAM" id="MobiDB-lite"/>
    </source>
</evidence>
<dbReference type="AlphaFoldDB" id="A0A1M7QAX5"/>
<dbReference type="Proteomes" id="UP000184339">
    <property type="component" value="Unassembled WGS sequence"/>
</dbReference>
<dbReference type="CDD" id="cd10567">
    <property type="entry name" value="SWIB-MDM2_like"/>
    <property type="match status" value="1"/>
</dbReference>
<dbReference type="InterPro" id="IPR036885">
    <property type="entry name" value="SWIB_MDM2_dom_sf"/>
</dbReference>
<name>A0A1M7QAX5_9BURK</name>
<protein>
    <submittedName>
        <fullName evidence="3">SWIB/MDM2 domain-containing protein</fullName>
    </submittedName>
</protein>
<feature type="domain" description="DM2" evidence="2">
    <location>
        <begin position="45"/>
        <end position="122"/>
    </location>
</feature>
<dbReference type="InterPro" id="IPR003121">
    <property type="entry name" value="SWIB_MDM2_domain"/>
</dbReference>
<dbReference type="RefSeq" id="WP_072786151.1">
    <property type="nucleotide sequence ID" value="NZ_FRCX01000006.1"/>
</dbReference>
<dbReference type="Gene3D" id="1.10.245.10">
    <property type="entry name" value="SWIB/MDM2 domain"/>
    <property type="match status" value="1"/>
</dbReference>
<evidence type="ECO:0000313" key="4">
    <source>
        <dbReference type="Proteomes" id="UP000184339"/>
    </source>
</evidence>
<dbReference type="OrthoDB" id="680184at2"/>
<dbReference type="STRING" id="551987.SAMN05192549_106441"/>
<dbReference type="SUPFAM" id="SSF47592">
    <property type="entry name" value="SWIB/MDM2 domain"/>
    <property type="match status" value="1"/>
</dbReference>
<sequence length="122" mass="12831">MATAKKAAPAKKPAAKPAAKKAAPVKAAAKPAAKKAPAARKPNAAFMKAMTPSASLGAVVGAAALPRTEVTKKVWDYIKKHDLQDPANRRMINADDKLKAVFGGKAQVSMFEMTKLISDHLK</sequence>
<dbReference type="EMBL" id="FRCX01000006">
    <property type="protein sequence ID" value="SHN27780.1"/>
    <property type="molecule type" value="Genomic_DNA"/>
</dbReference>
<organism evidence="3 4">
    <name type="scientific">Duganella sacchari</name>
    <dbReference type="NCBI Taxonomy" id="551987"/>
    <lineage>
        <taxon>Bacteria</taxon>
        <taxon>Pseudomonadati</taxon>
        <taxon>Pseudomonadota</taxon>
        <taxon>Betaproteobacteria</taxon>
        <taxon>Burkholderiales</taxon>
        <taxon>Oxalobacteraceae</taxon>
        <taxon>Telluria group</taxon>
        <taxon>Duganella</taxon>
    </lineage>
</organism>
<feature type="region of interest" description="Disordered" evidence="1">
    <location>
        <begin position="1"/>
        <end position="40"/>
    </location>
</feature>
<reference evidence="4" key="1">
    <citation type="submission" date="2016-11" db="EMBL/GenBank/DDBJ databases">
        <authorList>
            <person name="Varghese N."/>
            <person name="Submissions S."/>
        </authorList>
    </citation>
    <scope>NUCLEOTIDE SEQUENCE [LARGE SCALE GENOMIC DNA]</scope>
    <source>
        <strain evidence="4">Sac-22</strain>
    </source>
</reference>
<accession>A0A1M7QAX5</accession>
<evidence type="ECO:0000259" key="2">
    <source>
        <dbReference type="PROSITE" id="PS51925"/>
    </source>
</evidence>
<gene>
    <name evidence="3" type="ORF">SAMN05192549_106441</name>
</gene>
<dbReference type="PROSITE" id="PS51925">
    <property type="entry name" value="SWIB_MDM2"/>
    <property type="match status" value="1"/>
</dbReference>
<dbReference type="InterPro" id="IPR019835">
    <property type="entry name" value="SWIB_domain"/>
</dbReference>
<dbReference type="PANTHER" id="PTHR13844">
    <property type="entry name" value="SWI/SNF-RELATED MATRIX-ASSOCIATED ACTIN-DEPENDENT REGULATOR OF CHROMATIN SUBFAMILY D"/>
    <property type="match status" value="1"/>
</dbReference>
<proteinExistence type="predicted"/>
<dbReference type="SMART" id="SM00151">
    <property type="entry name" value="SWIB"/>
    <property type="match status" value="1"/>
</dbReference>